<evidence type="ECO:0000256" key="2">
    <source>
        <dbReference type="ARBA" id="ARBA00022730"/>
    </source>
</evidence>
<evidence type="ECO:0000256" key="5">
    <source>
        <dbReference type="HAMAP-Rule" id="MF_00844"/>
    </source>
</evidence>
<gene>
    <name evidence="5" type="primary">rqcH</name>
    <name evidence="7" type="ORF">EV213_102395</name>
</gene>
<accession>A0A4R6U7M3</accession>
<dbReference type="Gene3D" id="2.30.310.10">
    <property type="entry name" value="ibrinogen binding protein from staphylococcus aureus domain"/>
    <property type="match status" value="1"/>
</dbReference>
<dbReference type="InterPro" id="IPR051608">
    <property type="entry name" value="RQC_Subunit_NEMF"/>
</dbReference>
<evidence type="ECO:0000256" key="4">
    <source>
        <dbReference type="ARBA" id="ARBA00022917"/>
    </source>
</evidence>
<dbReference type="Gene3D" id="1.10.8.50">
    <property type="match status" value="1"/>
</dbReference>
<evidence type="ECO:0000256" key="3">
    <source>
        <dbReference type="ARBA" id="ARBA00022884"/>
    </source>
</evidence>
<comment type="caution">
    <text evidence="7">The sequence shown here is derived from an EMBL/GenBank/DDBJ whole genome shotgun (WGS) entry which is preliminary data.</text>
</comment>
<evidence type="ECO:0000259" key="6">
    <source>
        <dbReference type="Pfam" id="PF05670"/>
    </source>
</evidence>
<feature type="domain" description="NFACT RNA-binding" evidence="6">
    <location>
        <begin position="452"/>
        <end position="540"/>
    </location>
</feature>
<keyword evidence="1 5" id="KW-0820">tRNA-binding</keyword>
<proteinExistence type="inferred from homology"/>
<dbReference type="AlphaFoldDB" id="A0A4R6U7M3"/>
<keyword evidence="4 5" id="KW-0648">Protein biosynthesis</keyword>
<name>A0A4R6U7M3_9BACI</name>
<dbReference type="Gene3D" id="3.40.970.40">
    <property type="entry name" value="fibrinogen binding protein from staphylococcus aureus domain like"/>
    <property type="match status" value="1"/>
</dbReference>
<evidence type="ECO:0000313" key="7">
    <source>
        <dbReference type="EMBL" id="TDQ42361.1"/>
    </source>
</evidence>
<dbReference type="GO" id="GO:0000049">
    <property type="term" value="F:tRNA binding"/>
    <property type="evidence" value="ECO:0007669"/>
    <property type="project" value="UniProtKB-UniRule"/>
</dbReference>
<evidence type="ECO:0000256" key="1">
    <source>
        <dbReference type="ARBA" id="ARBA00022555"/>
    </source>
</evidence>
<dbReference type="FunFam" id="2.30.310.10:FF:000004">
    <property type="entry name" value="Fibronectin-binding protein A"/>
    <property type="match status" value="1"/>
</dbReference>
<comment type="function">
    <text evidence="5">Key component of the ribosome quality control system (RQC), a ribosome-associated complex that mediates the extraction of incompletely synthesized nascent chains from stalled ribosomes and their subsequent degradation. RqcH recruits Ala-charged tRNA, and with RqcP directs the elongation of stalled nascent chains on 50S ribosomal subunits, leading to non-templated C-terminal alanine extensions (Ala tail). The Ala tail promotes nascent chain degradation. May add between 1 and at least 8 Ala residues. Binds to stalled 50S ribosomal subunits.</text>
</comment>
<dbReference type="PANTHER" id="PTHR15239">
    <property type="entry name" value="NUCLEAR EXPORT MEDIATOR FACTOR NEMF"/>
    <property type="match status" value="1"/>
</dbReference>
<dbReference type="GO" id="GO:1990112">
    <property type="term" value="C:RQC complex"/>
    <property type="evidence" value="ECO:0007669"/>
    <property type="project" value="TreeGrafter"/>
</dbReference>
<dbReference type="Proteomes" id="UP000295632">
    <property type="component" value="Unassembled WGS sequence"/>
</dbReference>
<keyword evidence="8" id="KW-1185">Reference proteome</keyword>
<comment type="subunit">
    <text evidence="5">Associates with stalled 50S ribosomal subunits. Binds to RqcP.</text>
</comment>
<protein>
    <recommendedName>
        <fullName evidence="5">Rqc2 homolog RqcH</fullName>
        <shortName evidence="5">RqcH</shortName>
    </recommendedName>
</protein>
<dbReference type="EMBL" id="SNYJ01000002">
    <property type="protein sequence ID" value="TDQ42361.1"/>
    <property type="molecule type" value="Genomic_DNA"/>
</dbReference>
<comment type="similarity">
    <text evidence="5">Belongs to the NEMF family.</text>
</comment>
<feature type="coiled-coil region" evidence="5">
    <location>
        <begin position="295"/>
        <end position="322"/>
    </location>
</feature>
<dbReference type="GO" id="GO:0043023">
    <property type="term" value="F:ribosomal large subunit binding"/>
    <property type="evidence" value="ECO:0007669"/>
    <property type="project" value="UniProtKB-UniRule"/>
</dbReference>
<dbReference type="PANTHER" id="PTHR15239:SF6">
    <property type="entry name" value="RIBOSOME QUALITY CONTROL COMPLEX SUBUNIT NEMF"/>
    <property type="match status" value="1"/>
</dbReference>
<keyword evidence="2 5" id="KW-0699">rRNA-binding</keyword>
<dbReference type="InterPro" id="IPR043682">
    <property type="entry name" value="RqcH_bacterial"/>
</dbReference>
<dbReference type="Pfam" id="PF05670">
    <property type="entry name" value="NFACT-R_1"/>
    <property type="match status" value="1"/>
</dbReference>
<evidence type="ECO:0000313" key="8">
    <source>
        <dbReference type="Proteomes" id="UP000295632"/>
    </source>
</evidence>
<dbReference type="InterPro" id="IPR008532">
    <property type="entry name" value="NFACT_RNA-bd"/>
</dbReference>
<reference evidence="7 8" key="1">
    <citation type="submission" date="2019-03" db="EMBL/GenBank/DDBJ databases">
        <title>Genomic Encyclopedia of Type Strains, Phase IV (KMG-IV): sequencing the most valuable type-strain genomes for metagenomic binning, comparative biology and taxonomic classification.</title>
        <authorList>
            <person name="Goeker M."/>
        </authorList>
    </citation>
    <scope>NUCLEOTIDE SEQUENCE [LARGE SCALE GENOMIC DNA]</scope>
    <source>
        <strain evidence="7 8">DSM 28697</strain>
    </source>
</reference>
<dbReference type="HAMAP" id="MF_00844_B">
    <property type="entry name" value="RqcH_B"/>
    <property type="match status" value="1"/>
</dbReference>
<keyword evidence="5" id="KW-0175">Coiled coil</keyword>
<organism evidence="7 8">
    <name type="scientific">Aureibacillus halotolerans</name>
    <dbReference type="NCBI Taxonomy" id="1508390"/>
    <lineage>
        <taxon>Bacteria</taxon>
        <taxon>Bacillati</taxon>
        <taxon>Bacillota</taxon>
        <taxon>Bacilli</taxon>
        <taxon>Bacillales</taxon>
        <taxon>Bacillaceae</taxon>
        <taxon>Aureibacillus</taxon>
    </lineage>
</organism>
<keyword evidence="3 5" id="KW-0694">RNA-binding</keyword>
<dbReference type="Pfam" id="PF05833">
    <property type="entry name" value="NFACT_N"/>
    <property type="match status" value="1"/>
</dbReference>
<dbReference type="GO" id="GO:0072344">
    <property type="term" value="P:rescue of stalled ribosome"/>
    <property type="evidence" value="ECO:0007669"/>
    <property type="project" value="UniProtKB-UniRule"/>
</dbReference>
<dbReference type="GO" id="GO:0019843">
    <property type="term" value="F:rRNA binding"/>
    <property type="evidence" value="ECO:0007669"/>
    <property type="project" value="UniProtKB-UniRule"/>
</dbReference>
<sequence length="568" mass="64225">MMSFDGIVTRAVVEELKSKLMGGRITKIYQPSDTDVLFTVRAQRENITLLFSVHPSYARFHTTTEKRTNPKEPPMFCMVLRKHLEGSIIEDIEQLGLERVVTLKARGKTEIGDTSFKELTFELMGKHSNLLLVDSSTKTIVDSIKHLGPSVNRHRTVLPGRPYVQPPGKGKHNPLEASEMDVLRTLDFNAGKLSGQLVNAFEGVSPLLAESIVKSAGIGQKDGLITAFLQTMKTIRSNTFDFLHYKESKPFFYVLPLPQFTGETIHFQSASAMLDGFFTGKAERDRVRQQSHDISRLLSNEMKKNEKKIKKLQLTEKDAEKADSYKKKGELLTAHMHLIKPGDKTVDVLDYYEESQPTLTITLDPHKSAAENAQKSFQKYTKLKKAKTFVHEQIKETEEENVYLDTLVSQLLTAGTEDIGEIREELIQEGFLKQRKAPAKKKAKDKPTLSQFESSDGFPIYVGKNNTQNEYLTNRFAHKSDMWFHTKDIPGSHVVIRSDEPSEQAIREAAMIAAFYSKAGQSSSVPVDYTQIRHVRKPRGAKPGFVIYDEQQTVYVTPDEEAVLGLRR</sequence>